<dbReference type="Pfam" id="PF05940">
    <property type="entry name" value="NnrS"/>
    <property type="match status" value="1"/>
</dbReference>
<keyword evidence="1" id="KW-0812">Transmembrane</keyword>
<feature type="transmembrane region" description="Helical" evidence="1">
    <location>
        <begin position="250"/>
        <end position="269"/>
    </location>
</feature>
<evidence type="ECO:0000313" key="3">
    <source>
        <dbReference type="Proteomes" id="UP000236743"/>
    </source>
</evidence>
<feature type="transmembrane region" description="Helical" evidence="1">
    <location>
        <begin position="17"/>
        <end position="35"/>
    </location>
</feature>
<feature type="transmembrane region" description="Helical" evidence="1">
    <location>
        <begin position="47"/>
        <end position="65"/>
    </location>
</feature>
<dbReference type="OrthoDB" id="9770040at2"/>
<proteinExistence type="predicted"/>
<evidence type="ECO:0000256" key="1">
    <source>
        <dbReference type="SAM" id="Phobius"/>
    </source>
</evidence>
<reference evidence="2 3" key="1">
    <citation type="submission" date="2016-10" db="EMBL/GenBank/DDBJ databases">
        <authorList>
            <person name="de Groot N.N."/>
        </authorList>
    </citation>
    <scope>NUCLEOTIDE SEQUENCE [LARGE SCALE GENOMIC DNA]</scope>
    <source>
        <strain evidence="2 3">DSM 26656</strain>
    </source>
</reference>
<keyword evidence="1" id="KW-0472">Membrane</keyword>
<dbReference type="EMBL" id="FNUY01000006">
    <property type="protein sequence ID" value="SEG50262.1"/>
    <property type="molecule type" value="Genomic_DNA"/>
</dbReference>
<feature type="transmembrane region" description="Helical" evidence="1">
    <location>
        <begin position="159"/>
        <end position="186"/>
    </location>
</feature>
<feature type="transmembrane region" description="Helical" evidence="1">
    <location>
        <begin position="102"/>
        <end position="121"/>
    </location>
</feature>
<feature type="transmembrane region" description="Helical" evidence="1">
    <location>
        <begin position="281"/>
        <end position="303"/>
    </location>
</feature>
<keyword evidence="3" id="KW-1185">Reference proteome</keyword>
<feature type="transmembrane region" description="Helical" evidence="1">
    <location>
        <begin position="128"/>
        <end position="147"/>
    </location>
</feature>
<accession>A0A1H6APE8</accession>
<dbReference type="Proteomes" id="UP000236743">
    <property type="component" value="Unassembled WGS sequence"/>
</dbReference>
<dbReference type="RefSeq" id="WP_160115784.1">
    <property type="nucleotide sequence ID" value="NZ_FNUY01000006.1"/>
</dbReference>
<feature type="transmembrane region" description="Helical" evidence="1">
    <location>
        <begin position="340"/>
        <end position="360"/>
    </location>
</feature>
<name>A0A1H6APE8_9HYPH</name>
<dbReference type="InterPro" id="IPR010266">
    <property type="entry name" value="NnrS"/>
</dbReference>
<feature type="transmembrane region" description="Helical" evidence="1">
    <location>
        <begin position="315"/>
        <end position="334"/>
    </location>
</feature>
<dbReference type="AlphaFoldDB" id="A0A1H6APE8"/>
<keyword evidence="1" id="KW-1133">Transmembrane helix</keyword>
<feature type="transmembrane region" description="Helical" evidence="1">
    <location>
        <begin position="77"/>
        <end position="96"/>
    </location>
</feature>
<gene>
    <name evidence="2" type="ORF">SAMN04488115_10629</name>
</gene>
<organism evidence="2 3">
    <name type="scientific">Bosea lathyri</name>
    <dbReference type="NCBI Taxonomy" id="1036778"/>
    <lineage>
        <taxon>Bacteria</taxon>
        <taxon>Pseudomonadati</taxon>
        <taxon>Pseudomonadota</taxon>
        <taxon>Alphaproteobacteria</taxon>
        <taxon>Hyphomicrobiales</taxon>
        <taxon>Boseaceae</taxon>
        <taxon>Bosea</taxon>
    </lineage>
</organism>
<protein>
    <submittedName>
        <fullName evidence="2">Uncharacterized protein involved in response to NO</fullName>
    </submittedName>
</protein>
<sequence>MSVSESLARSRQPFRPFFALAALDAIAGVLPWLLPDSSPSVNGHREELLWGMVPAVMAGFLLTALPRWTRAPPVPAALVDALLLLWLAGRVAHWWWPDHGSLLAAAFILGLAATLGARVIGAGKTREYKIVALLVLLALSALLPGVAAGRIPAGFPHRLALACVLALVAIISGRIIPALTATWLCLHGRGPGRRLPLLFERASALALAVALSCWCLDLGGGTPASACAAILHSARLLAWRPRDALGHPGLLALYLAYGWLPAGFALLFLHQAGLGSFGESAVIHAWSVGAVGLMCLAVMASMIRRQTRRPFSNSWTLTAALACGATAVPARLMAEVAGRIWLLPAAACWLGAFLLFLLAFRAELLWPSIRSRSPVDRTRADARPPG</sequence>
<evidence type="ECO:0000313" key="2">
    <source>
        <dbReference type="EMBL" id="SEG50262.1"/>
    </source>
</evidence>